<accession>A0A317K457</accession>
<gene>
    <name evidence="2" type="ORF">DLJ46_14670</name>
</gene>
<protein>
    <submittedName>
        <fullName evidence="2">Uncharacterized protein</fullName>
    </submittedName>
</protein>
<proteinExistence type="predicted"/>
<dbReference type="Proteomes" id="UP000245683">
    <property type="component" value="Unassembled WGS sequence"/>
</dbReference>
<feature type="compositionally biased region" description="Pro residues" evidence="1">
    <location>
        <begin position="109"/>
        <end position="129"/>
    </location>
</feature>
<evidence type="ECO:0000313" key="3">
    <source>
        <dbReference type="Proteomes" id="UP000245683"/>
    </source>
</evidence>
<evidence type="ECO:0000256" key="1">
    <source>
        <dbReference type="SAM" id="MobiDB-lite"/>
    </source>
</evidence>
<comment type="caution">
    <text evidence="2">The sequence shown here is derived from an EMBL/GenBank/DDBJ whole genome shotgun (WGS) entry which is preliminary data.</text>
</comment>
<sequence>MSRSSTPGSPAGSHAGPYGNRARSFDYPEAEELDEVALDPTLVTSPGQGRVGVFQPPRPAPDRGTPPADEQPATGPSPIGDSGGIDSPFLDLFGGTPSGGRRPAARADTPPPAPRSAPPPSVDPTPVVAPPRRGVGREA</sequence>
<feature type="non-terminal residue" evidence="2">
    <location>
        <position position="139"/>
    </location>
</feature>
<dbReference type="EMBL" id="QGSV01000190">
    <property type="protein sequence ID" value="PWU47420.1"/>
    <property type="molecule type" value="Genomic_DNA"/>
</dbReference>
<name>A0A317K457_9ACTN</name>
<evidence type="ECO:0000313" key="2">
    <source>
        <dbReference type="EMBL" id="PWU47420.1"/>
    </source>
</evidence>
<organism evidence="2 3">
    <name type="scientific">Micromonospora globispora</name>
    <dbReference type="NCBI Taxonomy" id="1450148"/>
    <lineage>
        <taxon>Bacteria</taxon>
        <taxon>Bacillati</taxon>
        <taxon>Actinomycetota</taxon>
        <taxon>Actinomycetes</taxon>
        <taxon>Micromonosporales</taxon>
        <taxon>Micromonosporaceae</taxon>
        <taxon>Micromonospora</taxon>
    </lineage>
</organism>
<feature type="compositionally biased region" description="Acidic residues" evidence="1">
    <location>
        <begin position="28"/>
        <end position="37"/>
    </location>
</feature>
<feature type="region of interest" description="Disordered" evidence="1">
    <location>
        <begin position="1"/>
        <end position="139"/>
    </location>
</feature>
<dbReference type="AlphaFoldDB" id="A0A317K457"/>
<keyword evidence="3" id="KW-1185">Reference proteome</keyword>
<reference evidence="3" key="1">
    <citation type="submission" date="2018-05" db="EMBL/GenBank/DDBJ databases">
        <title>Micromonospora globispora sp. nov. and Micromonospora rugosa sp. nov., isolated from marine sediment.</title>
        <authorList>
            <person name="Carro L."/>
            <person name="Aysel V."/>
            <person name="Cetin D."/>
            <person name="Igual J.M."/>
            <person name="Klenk H.-P."/>
            <person name="Trujillo M.E."/>
            <person name="Sahin N."/>
        </authorList>
    </citation>
    <scope>NUCLEOTIDE SEQUENCE [LARGE SCALE GENOMIC DNA]</scope>
    <source>
        <strain evidence="3">S2904</strain>
    </source>
</reference>